<feature type="repeat" description="PPR" evidence="2">
    <location>
        <begin position="510"/>
        <end position="544"/>
    </location>
</feature>
<evidence type="ECO:0000313" key="3">
    <source>
        <dbReference type="EMBL" id="KAK2967573.1"/>
    </source>
</evidence>
<dbReference type="EMBL" id="JAVXUO010003001">
    <property type="protein sequence ID" value="KAK2967573.1"/>
    <property type="molecule type" value="Genomic_DNA"/>
</dbReference>
<dbReference type="FunFam" id="1.25.40.10:FF:000682">
    <property type="entry name" value="Pentatricopeptide repeat-containing protein At3g16610"/>
    <property type="match status" value="1"/>
</dbReference>
<protein>
    <recommendedName>
        <fullName evidence="5">Pentatricopeptide repeat-containing protein</fullName>
    </recommendedName>
</protein>
<evidence type="ECO:0000256" key="1">
    <source>
        <dbReference type="ARBA" id="ARBA00022737"/>
    </source>
</evidence>
<evidence type="ECO:0008006" key="5">
    <source>
        <dbReference type="Google" id="ProtNLM"/>
    </source>
</evidence>
<dbReference type="GO" id="GO:0003729">
    <property type="term" value="F:mRNA binding"/>
    <property type="evidence" value="ECO:0007669"/>
    <property type="project" value="UniProtKB-ARBA"/>
</dbReference>
<dbReference type="Pfam" id="PF20431">
    <property type="entry name" value="E_motif"/>
    <property type="match status" value="1"/>
</dbReference>
<dbReference type="Proteomes" id="UP001187471">
    <property type="component" value="Unassembled WGS sequence"/>
</dbReference>
<feature type="repeat" description="PPR" evidence="2">
    <location>
        <begin position="207"/>
        <end position="241"/>
    </location>
</feature>
<organism evidence="3 4">
    <name type="scientific">Escallonia rubra</name>
    <dbReference type="NCBI Taxonomy" id="112253"/>
    <lineage>
        <taxon>Eukaryota</taxon>
        <taxon>Viridiplantae</taxon>
        <taxon>Streptophyta</taxon>
        <taxon>Embryophyta</taxon>
        <taxon>Tracheophyta</taxon>
        <taxon>Spermatophyta</taxon>
        <taxon>Magnoliopsida</taxon>
        <taxon>eudicotyledons</taxon>
        <taxon>Gunneridae</taxon>
        <taxon>Pentapetalae</taxon>
        <taxon>asterids</taxon>
        <taxon>campanulids</taxon>
        <taxon>Escalloniales</taxon>
        <taxon>Escalloniaceae</taxon>
        <taxon>Escallonia</taxon>
    </lineage>
</organism>
<dbReference type="InterPro" id="IPR011990">
    <property type="entry name" value="TPR-like_helical_dom_sf"/>
</dbReference>
<feature type="repeat" description="PPR" evidence="2">
    <location>
        <begin position="709"/>
        <end position="743"/>
    </location>
</feature>
<dbReference type="Pfam" id="PF01535">
    <property type="entry name" value="PPR"/>
    <property type="match status" value="8"/>
</dbReference>
<dbReference type="PANTHER" id="PTHR47926:SF544">
    <property type="entry name" value="PENTACOTRIPEPTIDE-REPEAT REGION OF PRORP DOMAIN-CONTAINING PROTEIN"/>
    <property type="match status" value="1"/>
</dbReference>
<feature type="repeat" description="PPR" evidence="2">
    <location>
        <begin position="409"/>
        <end position="443"/>
    </location>
</feature>
<feature type="repeat" description="PPR" evidence="2">
    <location>
        <begin position="810"/>
        <end position="844"/>
    </location>
</feature>
<evidence type="ECO:0000313" key="4">
    <source>
        <dbReference type="Proteomes" id="UP001187471"/>
    </source>
</evidence>
<comment type="caution">
    <text evidence="3">The sequence shown here is derived from an EMBL/GenBank/DDBJ whole genome shotgun (WGS) entry which is preliminary data.</text>
</comment>
<keyword evidence="4" id="KW-1185">Reference proteome</keyword>
<dbReference type="InterPro" id="IPR046848">
    <property type="entry name" value="E_motif"/>
</dbReference>
<dbReference type="GO" id="GO:0009451">
    <property type="term" value="P:RNA modification"/>
    <property type="evidence" value="ECO:0007669"/>
    <property type="project" value="InterPro"/>
</dbReference>
<sequence>MILNPSRRRYSFIQNLLTPLHRPLHPLATNPSKSIHNSTNTPYSTNFPHLLPLCKKFEHLKPLKATLIVHGLFTNKPLLGEFLKHCFHLGAPDLALSTFDKIHKPSVFLQNLVVRCLSDNGLYEDVLGVYARCQILGCGSDNYTFPFVIKACAALGAFQIGREVHCAVLRSGFGDNVFIQTGLVDFYAKNGRLESARLLHDKMFEPDLVSWNALISGYSLHGFYEDVFKLCQTIGAAGLKPNVSTLASVIPGCSRSGYVLIGKSLHGLAFKCGYSMDECLTPALISMYASIGDLSVSRCMFDCLQKKNVTVWNAMISAYAQNQESTDAFELFRKMSQDDVQRNVITFVSIIPCSEDLGSTLHGESLHACIIKEGLENQLSVVTALLSMYGKLGDLYSAKFLFDHMPHRNLLTWNSIVSAYVHNGLYDASLTAFRKLQFAGFDPDMISIVSILSSCSKLKANFLGKSVHAYCLRRGIHVNLNVSNALLAFYSDCCMLTSAISLFRRMEVKNVISWNTLISGCAHNRDVENAVILLQRLQQEGLDLDSVSLISVLPCFNETENLVQGMAIHGYATKAGFAFDVSLANALISMYLNCGELDAGKLVFEDMPIRSVISWNALITGYRGRGLQNEVMALLGQMIRDDQKPNHVTLLNVVPVCDTYLRGKSVHAYAVRTGTVLETPLLTSLILMYARFENIDSCLLLFKMGEKSNTTLWNAIISAHVHSKNPKIAVSFFRDLLRMAMEPDYVTILSLVSACVHLNNSSLTNSLMALVIHLGFDKDVAITNAFMDLFARCGNISCASQLFDGSLIKDSISWSIMISAYGLHGDGEAALGLLSQMRLSGLKPDDITYVSILSACSHTGLVEQGWKILNSMVEHGVSPRMEHYACIVDLLGRTGHLSEAYTIVKNMPCKSSVSLLDSLLGSCLVHGNVELGEDIGRLLLEMDPENSGPYVILYNIYAAAGRWTDANRVRSDMEGKQLIKVRGFSYVEGYQISS</sequence>
<feature type="repeat" description="PPR" evidence="2">
    <location>
        <begin position="611"/>
        <end position="645"/>
    </location>
</feature>
<dbReference type="NCBIfam" id="TIGR00756">
    <property type="entry name" value="PPR"/>
    <property type="match status" value="6"/>
</dbReference>
<evidence type="ECO:0000256" key="2">
    <source>
        <dbReference type="PROSITE-ProRule" id="PRU00708"/>
    </source>
</evidence>
<name>A0AA88U0M1_9ASTE</name>
<dbReference type="Pfam" id="PF13041">
    <property type="entry name" value="PPR_2"/>
    <property type="match status" value="2"/>
</dbReference>
<dbReference type="FunFam" id="1.25.40.10:FF:000073">
    <property type="entry name" value="Pentatricopeptide repeat-containing protein chloroplastic"/>
    <property type="match status" value="1"/>
</dbReference>
<dbReference type="InterPro" id="IPR046960">
    <property type="entry name" value="PPR_At4g14850-like_plant"/>
</dbReference>
<accession>A0AA88U0M1</accession>
<feature type="repeat" description="PPR" evidence="2">
    <location>
        <begin position="308"/>
        <end position="342"/>
    </location>
</feature>
<gene>
    <name evidence="3" type="ORF">RJ640_030444</name>
</gene>
<dbReference type="AlphaFoldDB" id="A0AA88U0M1"/>
<feature type="repeat" description="PPR" evidence="2">
    <location>
        <begin position="845"/>
        <end position="879"/>
    </location>
</feature>
<proteinExistence type="predicted"/>
<dbReference type="Gene3D" id="1.25.40.10">
    <property type="entry name" value="Tetratricopeptide repeat domain"/>
    <property type="match status" value="9"/>
</dbReference>
<dbReference type="FunFam" id="1.25.40.10:FF:000090">
    <property type="entry name" value="Pentatricopeptide repeat-containing protein, chloroplastic"/>
    <property type="match status" value="1"/>
</dbReference>
<keyword evidence="1" id="KW-0677">Repeat</keyword>
<dbReference type="PROSITE" id="PS51375">
    <property type="entry name" value="PPR"/>
    <property type="match status" value="8"/>
</dbReference>
<dbReference type="PANTHER" id="PTHR47926">
    <property type="entry name" value="PENTATRICOPEPTIDE REPEAT-CONTAINING PROTEIN"/>
    <property type="match status" value="1"/>
</dbReference>
<reference evidence="3" key="1">
    <citation type="submission" date="2022-12" db="EMBL/GenBank/DDBJ databases">
        <title>Draft genome assemblies for two species of Escallonia (Escalloniales).</title>
        <authorList>
            <person name="Chanderbali A."/>
            <person name="Dervinis C."/>
            <person name="Anghel I."/>
            <person name="Soltis D."/>
            <person name="Soltis P."/>
            <person name="Zapata F."/>
        </authorList>
    </citation>
    <scope>NUCLEOTIDE SEQUENCE</scope>
    <source>
        <strain evidence="3">UCBG92.1500</strain>
        <tissue evidence="3">Leaf</tissue>
    </source>
</reference>
<dbReference type="InterPro" id="IPR002885">
    <property type="entry name" value="PPR_rpt"/>
</dbReference>